<feature type="region of interest" description="Disordered" evidence="4">
    <location>
        <begin position="421"/>
        <end position="442"/>
    </location>
</feature>
<feature type="region of interest" description="Disordered" evidence="4">
    <location>
        <begin position="229"/>
        <end position="268"/>
    </location>
</feature>
<evidence type="ECO:0000313" key="6">
    <source>
        <dbReference type="EMBL" id="OLY80248.1"/>
    </source>
</evidence>
<organism evidence="6 7">
    <name type="scientific">Smittium mucronatum</name>
    <dbReference type="NCBI Taxonomy" id="133383"/>
    <lineage>
        <taxon>Eukaryota</taxon>
        <taxon>Fungi</taxon>
        <taxon>Fungi incertae sedis</taxon>
        <taxon>Zoopagomycota</taxon>
        <taxon>Kickxellomycotina</taxon>
        <taxon>Harpellomycetes</taxon>
        <taxon>Harpellales</taxon>
        <taxon>Legeriomycetaceae</taxon>
        <taxon>Smittium</taxon>
    </lineage>
</organism>
<name>A0A1R0GTS5_9FUNG</name>
<keyword evidence="7" id="KW-1185">Reference proteome</keyword>
<accession>A0A1R0GTS5</accession>
<dbReference type="InterPro" id="IPR012943">
    <property type="entry name" value="Cnn_1N"/>
</dbReference>
<evidence type="ECO:0000313" key="7">
    <source>
        <dbReference type="Proteomes" id="UP000187455"/>
    </source>
</evidence>
<feature type="compositionally biased region" description="Low complexity" evidence="4">
    <location>
        <begin position="194"/>
        <end position="209"/>
    </location>
</feature>
<feature type="domain" description="Centrosomin N-terminal motif 1" evidence="5">
    <location>
        <begin position="442"/>
        <end position="518"/>
    </location>
</feature>
<feature type="region of interest" description="Disordered" evidence="4">
    <location>
        <begin position="599"/>
        <end position="641"/>
    </location>
</feature>
<feature type="region of interest" description="Disordered" evidence="4">
    <location>
        <begin position="73"/>
        <end position="104"/>
    </location>
</feature>
<evidence type="ECO:0000256" key="4">
    <source>
        <dbReference type="SAM" id="MobiDB-lite"/>
    </source>
</evidence>
<reference evidence="6 7" key="1">
    <citation type="journal article" date="2016" name="Mol. Biol. Evol.">
        <title>Genome-Wide Survey of Gut Fungi (Harpellales) Reveals the First Horizontally Transferred Ubiquitin Gene from a Mosquito Host.</title>
        <authorList>
            <person name="Wang Y."/>
            <person name="White M.M."/>
            <person name="Kvist S."/>
            <person name="Moncalvo J.M."/>
        </authorList>
    </citation>
    <scope>NUCLEOTIDE SEQUENCE [LARGE SCALE GENOMIC DNA]</scope>
    <source>
        <strain evidence="6 7">ALG-7-W6</strain>
    </source>
</reference>
<gene>
    <name evidence="6" type="ORF">AYI68_g5659</name>
</gene>
<feature type="compositionally biased region" description="Basic and acidic residues" evidence="4">
    <location>
        <begin position="153"/>
        <end position="162"/>
    </location>
</feature>
<dbReference type="EMBL" id="LSSL01003638">
    <property type="protein sequence ID" value="OLY80248.1"/>
    <property type="molecule type" value="Genomic_DNA"/>
</dbReference>
<comment type="caution">
    <text evidence="6">The sequence shown here is derived from an EMBL/GenBank/DDBJ whole genome shotgun (WGS) entry which is preliminary data.</text>
</comment>
<dbReference type="Proteomes" id="UP000187455">
    <property type="component" value="Unassembled WGS sequence"/>
</dbReference>
<evidence type="ECO:0000256" key="3">
    <source>
        <dbReference type="SAM" id="Coils"/>
    </source>
</evidence>
<dbReference type="AlphaFoldDB" id="A0A1R0GTS5"/>
<proteinExistence type="predicted"/>
<keyword evidence="3" id="KW-0175">Coiled coil</keyword>
<feature type="region of interest" description="Disordered" evidence="4">
    <location>
        <begin position="153"/>
        <end position="209"/>
    </location>
</feature>
<feature type="compositionally biased region" description="Low complexity" evidence="4">
    <location>
        <begin position="604"/>
        <end position="616"/>
    </location>
</feature>
<feature type="compositionally biased region" description="Polar residues" evidence="4">
    <location>
        <begin position="229"/>
        <end position="255"/>
    </location>
</feature>
<feature type="compositionally biased region" description="Polar residues" evidence="4">
    <location>
        <begin position="333"/>
        <end position="365"/>
    </location>
</feature>
<sequence length="839" mass="94626">MLGSANHNNQYSWNGRPGAKSPDILHSSNSSIDSNDSFVLKKSSARGINLNHNRSNRLNSPLEQFPSNLYSEKHTALHKQPGPKSSCSSIHVSNSEPDISEIQNPIPEFSNLSLKNQENPPNFNPSRNISGNYSKVLPINRFSRSNVNSYDHTDKVFKRRDSGASSGPIDRQYPLKNSISSIPTPLRNNHSHSHFQSSNNPSFNSLNSSQLDKNSTFSYPLKGNRASVNSFSQKSSHTSHFRNSTTAIPLNLTTPKNHDSNNPILSSRNRISSNIKNDFNPIPNSNLLKSLDNSYTKRMSLANSKPQYSPTLDRFSSYQRRKNSLETLPNPKPSTAKSVARSSVADSTSRLNRPRQSIRSSTNPSIDPIPSRNIYRNSKGLNLSNSINHNNNNSSVKEFKTPLQKDSVRVARSLIDTTKKELVSNPDSSSDNSLEAPKLQSVKSENSKIQQLLKENFDLKIRNQTLMDSLNQLSDEGLEAIINDFTRARASNVRANNEIIRLKDKISSLKKTIKLLEKDINDPYKCQAQHGMSQEELDHLNSLKSQVADLENQLSLSVDENRINLENISDLKCELERQIKINDQLRSDSLHERAKTELWQNLAQSPQSKSSNNPTSKKTHNLSLYGPQNQNRLRTGTSTTTATSETLFNNYDINSDLEITDPYFGYESSDVRGGPIVGEFSGKKIMKNRMDSSDDLENTRHQGSESRFLGYIENPNEIYKEFEKLSAQKTDIEQKLLYQQQEHQKLMSIINGSAFNDLSASRDNFHDAEIIFLKSKISNLESENNEKTQTISKLTEFIKEFQNMVEKSSKSYLNTLHEVTVNPLLEHKVKSLLETLKRG</sequence>
<feature type="region of interest" description="Disordered" evidence="4">
    <location>
        <begin position="1"/>
        <end position="35"/>
    </location>
</feature>
<dbReference type="GO" id="GO:0005737">
    <property type="term" value="C:cytoplasm"/>
    <property type="evidence" value="ECO:0007669"/>
    <property type="project" value="UniProtKB-SubCell"/>
</dbReference>
<dbReference type="OrthoDB" id="10255000at2759"/>
<dbReference type="Pfam" id="PF07989">
    <property type="entry name" value="Cnn_1N"/>
    <property type="match status" value="1"/>
</dbReference>
<protein>
    <recommendedName>
        <fullName evidence="5">Centrosomin N-terminal motif 1 domain-containing protein</fullName>
    </recommendedName>
</protein>
<feature type="compositionally biased region" description="Polar residues" evidence="4">
    <location>
        <begin position="1"/>
        <end position="13"/>
    </location>
</feature>
<feature type="coiled-coil region" evidence="3">
    <location>
        <begin position="492"/>
        <end position="588"/>
    </location>
</feature>
<feature type="compositionally biased region" description="Polar residues" evidence="4">
    <location>
        <begin position="83"/>
        <end position="103"/>
    </location>
</feature>
<feature type="region of interest" description="Disordered" evidence="4">
    <location>
        <begin position="324"/>
        <end position="372"/>
    </location>
</feature>
<keyword evidence="2" id="KW-0963">Cytoplasm</keyword>
<comment type="subcellular location">
    <subcellularLocation>
        <location evidence="1">Cytoplasm</location>
    </subcellularLocation>
</comment>
<dbReference type="GO" id="GO:0005815">
    <property type="term" value="C:microtubule organizing center"/>
    <property type="evidence" value="ECO:0007669"/>
    <property type="project" value="InterPro"/>
</dbReference>
<evidence type="ECO:0000256" key="2">
    <source>
        <dbReference type="ARBA" id="ARBA00022490"/>
    </source>
</evidence>
<evidence type="ECO:0000259" key="5">
    <source>
        <dbReference type="Pfam" id="PF07989"/>
    </source>
</evidence>
<evidence type="ECO:0000256" key="1">
    <source>
        <dbReference type="ARBA" id="ARBA00004496"/>
    </source>
</evidence>
<dbReference type="STRING" id="133383.A0A1R0GTS5"/>
<feature type="compositionally biased region" description="Polar residues" evidence="4">
    <location>
        <begin position="175"/>
        <end position="187"/>
    </location>
</feature>